<dbReference type="AlphaFoldDB" id="A0A560F1Z6"/>
<dbReference type="EMBL" id="VITO01000029">
    <property type="protein sequence ID" value="TWB15617.1"/>
    <property type="molecule type" value="Genomic_DNA"/>
</dbReference>
<evidence type="ECO:0000313" key="2">
    <source>
        <dbReference type="EMBL" id="TWB15617.1"/>
    </source>
</evidence>
<comment type="caution">
    <text evidence="2">The sequence shown here is derived from an EMBL/GenBank/DDBJ whole genome shotgun (WGS) entry which is preliminary data.</text>
</comment>
<evidence type="ECO:0000313" key="3">
    <source>
        <dbReference type="Proteomes" id="UP000316545"/>
    </source>
</evidence>
<accession>A0A560F1Z6</accession>
<dbReference type="RefSeq" id="WP_145620212.1">
    <property type="nucleotide sequence ID" value="NZ_VITO01000029.1"/>
</dbReference>
<feature type="transmembrane region" description="Helical" evidence="1">
    <location>
        <begin position="20"/>
        <end position="38"/>
    </location>
</feature>
<name>A0A560F1Z6_9PROT</name>
<gene>
    <name evidence="2" type="ORF">FBZ88_12970</name>
</gene>
<protein>
    <submittedName>
        <fullName evidence="2">Uncharacterized protein</fullName>
    </submittedName>
</protein>
<keyword evidence="1" id="KW-0472">Membrane</keyword>
<dbReference type="Proteomes" id="UP000316545">
    <property type="component" value="Unassembled WGS sequence"/>
</dbReference>
<evidence type="ECO:0000256" key="1">
    <source>
        <dbReference type="SAM" id="Phobius"/>
    </source>
</evidence>
<sequence length="87" mass="9479">MPDADLRNDLEELAAFTEKVRVVAGLNNVAVVTLIGAVTRMLIKKGVVTAADVTQCMEEADFVLREGTVGDHTQMMQIITRFALSQT</sequence>
<proteinExistence type="predicted"/>
<organism evidence="2 3">
    <name type="scientific">Nitrospirillum amazonense</name>
    <dbReference type="NCBI Taxonomy" id="28077"/>
    <lineage>
        <taxon>Bacteria</taxon>
        <taxon>Pseudomonadati</taxon>
        <taxon>Pseudomonadota</taxon>
        <taxon>Alphaproteobacteria</taxon>
        <taxon>Rhodospirillales</taxon>
        <taxon>Azospirillaceae</taxon>
        <taxon>Nitrospirillum</taxon>
    </lineage>
</organism>
<keyword evidence="1" id="KW-0812">Transmembrane</keyword>
<reference evidence="2 3" key="1">
    <citation type="submission" date="2019-06" db="EMBL/GenBank/DDBJ databases">
        <title>Genomic Encyclopedia of Type Strains, Phase IV (KMG-V): Genome sequencing to study the core and pangenomes of soil and plant-associated prokaryotes.</title>
        <authorList>
            <person name="Whitman W."/>
        </authorList>
    </citation>
    <scope>NUCLEOTIDE SEQUENCE [LARGE SCALE GENOMIC DNA]</scope>
    <source>
        <strain evidence="2 3">BR 11865</strain>
    </source>
</reference>
<keyword evidence="3" id="KW-1185">Reference proteome</keyword>
<keyword evidence="1" id="KW-1133">Transmembrane helix</keyword>